<keyword evidence="6 8" id="KW-0862">Zinc</keyword>
<evidence type="ECO:0000256" key="8">
    <source>
        <dbReference type="PIRSR" id="PIRSR006019-2"/>
    </source>
</evidence>
<evidence type="ECO:0000313" key="11">
    <source>
        <dbReference type="Proteomes" id="UP000289841"/>
    </source>
</evidence>
<dbReference type="InterPro" id="IPR035105">
    <property type="entry name" value="Deoxycytidylate_deaminase_dom"/>
</dbReference>
<dbReference type="PROSITE" id="PS00903">
    <property type="entry name" value="CYT_DCMP_DEAMINASES_1"/>
    <property type="match status" value="1"/>
</dbReference>
<protein>
    <submittedName>
        <fullName evidence="10">Deoxycytidylate deaminase</fullName>
    </submittedName>
</protein>
<dbReference type="GO" id="GO:0006220">
    <property type="term" value="P:pyrimidine nucleotide metabolic process"/>
    <property type="evidence" value="ECO:0007669"/>
    <property type="project" value="InterPro"/>
</dbReference>
<dbReference type="InterPro" id="IPR016473">
    <property type="entry name" value="dCMP_deaminase"/>
</dbReference>
<evidence type="ECO:0000259" key="9">
    <source>
        <dbReference type="PROSITE" id="PS51747"/>
    </source>
</evidence>
<dbReference type="InterPro" id="IPR015517">
    <property type="entry name" value="dCMP_deaminase-rel"/>
</dbReference>
<feature type="domain" description="CMP/dCMP-type deaminase" evidence="9">
    <location>
        <begin position="8"/>
        <end position="144"/>
    </location>
</feature>
<dbReference type="PIRSF" id="PIRSF006019">
    <property type="entry name" value="dCMP_deaminase"/>
    <property type="match status" value="1"/>
</dbReference>
<feature type="binding site" evidence="8">
    <location>
        <position position="77"/>
    </location>
    <ligand>
        <name>Zn(2+)</name>
        <dbReference type="ChEBI" id="CHEBI:29105"/>
        <note>catalytic</note>
    </ligand>
</feature>
<reference evidence="10 11" key="1">
    <citation type="submission" date="2019-01" db="EMBL/GenBank/DDBJ databases">
        <authorList>
            <consortium name="Pathogen Informatics"/>
        </authorList>
    </citation>
    <scope>NUCLEOTIDE SEQUENCE [LARGE SCALE GENOMIC DNA]</scope>
    <source>
        <strain evidence="10 11">NCTC10138</strain>
    </source>
</reference>
<dbReference type="STRING" id="1278311.GCA_000428705_00179"/>
<keyword evidence="11" id="KW-1185">Reference proteome</keyword>
<evidence type="ECO:0000256" key="6">
    <source>
        <dbReference type="ARBA" id="ARBA00022833"/>
    </source>
</evidence>
<accession>A0A449BEC1</accession>
<proteinExistence type="inferred from homology"/>
<organism evidence="10 11">
    <name type="scientific">Haploplasma axanthum</name>
    <name type="common">Acholeplasma axanthum</name>
    <dbReference type="NCBI Taxonomy" id="29552"/>
    <lineage>
        <taxon>Bacteria</taxon>
        <taxon>Bacillati</taxon>
        <taxon>Mycoplasmatota</taxon>
        <taxon>Mollicutes</taxon>
        <taxon>Acholeplasmatales</taxon>
        <taxon>Acholeplasmataceae</taxon>
        <taxon>Haploplasma</taxon>
    </lineage>
</organism>
<evidence type="ECO:0000256" key="3">
    <source>
        <dbReference type="ARBA" id="ARBA00022723"/>
    </source>
</evidence>
<evidence type="ECO:0000256" key="7">
    <source>
        <dbReference type="PIRSR" id="PIRSR006019-1"/>
    </source>
</evidence>
<keyword evidence="4" id="KW-0545">Nucleotide biosynthesis</keyword>
<gene>
    <name evidence="10" type="primary">ribD</name>
    <name evidence="10" type="ORF">NCTC10138_01184</name>
</gene>
<dbReference type="InterPro" id="IPR002125">
    <property type="entry name" value="CMP_dCMP_dom"/>
</dbReference>
<dbReference type="PROSITE" id="PS51747">
    <property type="entry name" value="CYT_DCMP_DEAMINASES_2"/>
    <property type="match status" value="1"/>
</dbReference>
<dbReference type="GO" id="GO:0008270">
    <property type="term" value="F:zinc ion binding"/>
    <property type="evidence" value="ECO:0007669"/>
    <property type="project" value="InterPro"/>
</dbReference>
<dbReference type="AlphaFoldDB" id="A0A449BEC1"/>
<dbReference type="SUPFAM" id="SSF53927">
    <property type="entry name" value="Cytidine deaminase-like"/>
    <property type="match status" value="1"/>
</dbReference>
<keyword evidence="3 8" id="KW-0479">Metal-binding</keyword>
<evidence type="ECO:0000313" key="10">
    <source>
        <dbReference type="EMBL" id="VEU80799.1"/>
    </source>
</evidence>
<dbReference type="FunFam" id="3.40.140.10:FF:000021">
    <property type="entry name" value="Deoxycytidylate deaminase"/>
    <property type="match status" value="1"/>
</dbReference>
<dbReference type="PANTHER" id="PTHR11086:SF18">
    <property type="entry name" value="DEOXYCYTIDYLATE DEAMINASE"/>
    <property type="match status" value="1"/>
</dbReference>
<dbReference type="KEGG" id="aaxa:NCTC10138_01184"/>
<name>A0A449BEC1_HAPAX</name>
<evidence type="ECO:0000256" key="2">
    <source>
        <dbReference type="ARBA" id="ARBA00006576"/>
    </source>
</evidence>
<dbReference type="OrthoDB" id="9788517at2"/>
<dbReference type="Gene3D" id="3.40.140.10">
    <property type="entry name" value="Cytidine Deaminase, domain 2"/>
    <property type="match status" value="1"/>
</dbReference>
<dbReference type="InterPro" id="IPR016193">
    <property type="entry name" value="Cytidine_deaminase-like"/>
</dbReference>
<dbReference type="PANTHER" id="PTHR11086">
    <property type="entry name" value="DEOXYCYTIDYLATE DEAMINASE-RELATED"/>
    <property type="match status" value="1"/>
</dbReference>
<dbReference type="GO" id="GO:0009165">
    <property type="term" value="P:nucleotide biosynthetic process"/>
    <property type="evidence" value="ECO:0007669"/>
    <property type="project" value="UniProtKB-KW"/>
</dbReference>
<dbReference type="Pfam" id="PF00383">
    <property type="entry name" value="dCMP_cyt_deam_1"/>
    <property type="match status" value="1"/>
</dbReference>
<evidence type="ECO:0000256" key="5">
    <source>
        <dbReference type="ARBA" id="ARBA00022801"/>
    </source>
</evidence>
<feature type="active site" description="Proton donor" evidence="7">
    <location>
        <position position="79"/>
    </location>
</feature>
<dbReference type="InterPro" id="IPR016192">
    <property type="entry name" value="APOBEC/CMP_deaminase_Zn-bd"/>
</dbReference>
<dbReference type="RefSeq" id="WP_026391067.1">
    <property type="nucleotide sequence ID" value="NZ_LR215048.1"/>
</dbReference>
<comment type="cofactor">
    <cofactor evidence="1 8">
        <name>Zn(2+)</name>
        <dbReference type="ChEBI" id="CHEBI:29105"/>
    </cofactor>
</comment>
<dbReference type="GO" id="GO:0005737">
    <property type="term" value="C:cytoplasm"/>
    <property type="evidence" value="ECO:0007669"/>
    <property type="project" value="TreeGrafter"/>
</dbReference>
<sequence length="159" mass="17789">MKRSEYLSWEEYFMGVASLSAQRSKDPNTQVGACIVNDEKRIISIGYNGFPRGASDDTFPWEKEGGVVDTKYAYVVHAEANAILNARTTVSGSTVYVTLFPCHECTKLIIQSGIKEIVYASNKYKNTESHKAALKMLDAAGVKYRQMEFGEIIYVKNPK</sequence>
<dbReference type="CDD" id="cd01286">
    <property type="entry name" value="deoxycytidylate_deaminase"/>
    <property type="match status" value="1"/>
</dbReference>
<evidence type="ECO:0000256" key="4">
    <source>
        <dbReference type="ARBA" id="ARBA00022727"/>
    </source>
</evidence>
<dbReference type="Proteomes" id="UP000289841">
    <property type="component" value="Chromosome"/>
</dbReference>
<dbReference type="EMBL" id="LR215048">
    <property type="protein sequence ID" value="VEU80799.1"/>
    <property type="molecule type" value="Genomic_DNA"/>
</dbReference>
<dbReference type="GO" id="GO:0004132">
    <property type="term" value="F:dCMP deaminase activity"/>
    <property type="evidence" value="ECO:0007669"/>
    <property type="project" value="InterPro"/>
</dbReference>
<keyword evidence="5" id="KW-0378">Hydrolase</keyword>
<comment type="similarity">
    <text evidence="2">Belongs to the cytidine and deoxycytidylate deaminase family.</text>
</comment>
<feature type="binding site" evidence="8">
    <location>
        <position position="105"/>
    </location>
    <ligand>
        <name>Zn(2+)</name>
        <dbReference type="ChEBI" id="CHEBI:29105"/>
        <note>catalytic</note>
    </ligand>
</feature>
<evidence type="ECO:0000256" key="1">
    <source>
        <dbReference type="ARBA" id="ARBA00001947"/>
    </source>
</evidence>
<feature type="binding site" evidence="8">
    <location>
        <position position="102"/>
    </location>
    <ligand>
        <name>Zn(2+)</name>
        <dbReference type="ChEBI" id="CHEBI:29105"/>
        <note>catalytic</note>
    </ligand>
</feature>